<reference evidence="2" key="1">
    <citation type="submission" date="2016-06" db="EMBL/GenBank/DDBJ databases">
        <authorList>
            <person name="Sutton G."/>
            <person name="Brinkac L."/>
            <person name="Sanka R."/>
            <person name="Adams M."/>
            <person name="Lau E."/>
            <person name="Mehaffy C."/>
            <person name="Tameris M."/>
            <person name="Hatherill M."/>
            <person name="Hanekom W."/>
            <person name="Mahomed H."/>
            <person name="Mcshane H."/>
        </authorList>
    </citation>
    <scope>NUCLEOTIDE SEQUENCE [LARGE SCALE GENOMIC DNA]</scope>
    <source>
        <strain evidence="2">852002-10433_SCH5171157</strain>
    </source>
</reference>
<evidence type="ECO:0000313" key="2">
    <source>
        <dbReference type="Proteomes" id="UP000094008"/>
    </source>
</evidence>
<dbReference type="AlphaFoldDB" id="A0A1A1YRQ2"/>
<dbReference type="Proteomes" id="UP000094008">
    <property type="component" value="Unassembled WGS sequence"/>
</dbReference>
<gene>
    <name evidence="1" type="ORF">A5779_18100</name>
</gene>
<sequence>MPFLFVGSKLLNIAPESPNDGLTIALATMNNLGFANLRRGNDVSGSRAGAFVSASCRPGPGDNSFWVFVASAGENENATRAGVDVVISHL</sequence>
<organism evidence="1 2">
    <name type="scientific">Mycolicibacterium peregrinum</name>
    <name type="common">Mycobacterium peregrinum</name>
    <dbReference type="NCBI Taxonomy" id="43304"/>
    <lineage>
        <taxon>Bacteria</taxon>
        <taxon>Bacillati</taxon>
        <taxon>Actinomycetota</taxon>
        <taxon>Actinomycetes</taxon>
        <taxon>Mycobacteriales</taxon>
        <taxon>Mycobacteriaceae</taxon>
        <taxon>Mycolicibacterium</taxon>
    </lineage>
</organism>
<evidence type="ECO:0000313" key="1">
    <source>
        <dbReference type="EMBL" id="OBB95679.1"/>
    </source>
</evidence>
<dbReference type="EMBL" id="LZSY01000036">
    <property type="protein sequence ID" value="OBB95679.1"/>
    <property type="molecule type" value="Genomic_DNA"/>
</dbReference>
<comment type="caution">
    <text evidence="1">The sequence shown here is derived from an EMBL/GenBank/DDBJ whole genome shotgun (WGS) entry which is preliminary data.</text>
</comment>
<proteinExistence type="predicted"/>
<accession>A0A1A1YRQ2</accession>
<name>A0A1A1YRQ2_MYCPR</name>
<protein>
    <submittedName>
        <fullName evidence="1">Uncharacterized protein</fullName>
    </submittedName>
</protein>